<dbReference type="SMART" id="SM01321">
    <property type="entry name" value="Y1_Tnp"/>
    <property type="match status" value="1"/>
</dbReference>
<organism evidence="2">
    <name type="scientific">Levilinea saccharolytica</name>
    <dbReference type="NCBI Taxonomy" id="229921"/>
    <lineage>
        <taxon>Bacteria</taxon>
        <taxon>Bacillati</taxon>
        <taxon>Chloroflexota</taxon>
        <taxon>Anaerolineae</taxon>
        <taxon>Anaerolineales</taxon>
        <taxon>Anaerolineaceae</taxon>
        <taxon>Levilinea</taxon>
    </lineage>
</organism>
<dbReference type="GO" id="GO:0006313">
    <property type="term" value="P:DNA transposition"/>
    <property type="evidence" value="ECO:0007669"/>
    <property type="project" value="InterPro"/>
</dbReference>
<proteinExistence type="predicted"/>
<evidence type="ECO:0000313" key="3">
    <source>
        <dbReference type="EMBL" id="KPL80963.1"/>
    </source>
</evidence>
<dbReference type="EMBL" id="LGCM01000038">
    <property type="protein sequence ID" value="KPL80963.1"/>
    <property type="molecule type" value="Genomic_DNA"/>
</dbReference>
<evidence type="ECO:0000313" key="4">
    <source>
        <dbReference type="Proteomes" id="UP000050501"/>
    </source>
</evidence>
<gene>
    <name evidence="3" type="ORF">ADN01_10795</name>
    <name evidence="2" type="ORF">LSAC_03149</name>
</gene>
<dbReference type="InterPro" id="IPR052715">
    <property type="entry name" value="RAYT_transposase"/>
</dbReference>
<evidence type="ECO:0000259" key="1">
    <source>
        <dbReference type="SMART" id="SM01321"/>
    </source>
</evidence>
<dbReference type="EMBL" id="DF967975">
    <property type="protein sequence ID" value="GAP19248.1"/>
    <property type="molecule type" value="Genomic_DNA"/>
</dbReference>
<dbReference type="STRING" id="229921.ADN01_10795"/>
<name>A0A0M8JQE3_9CHLR</name>
<dbReference type="InterPro" id="IPR002686">
    <property type="entry name" value="Transposase_17"/>
</dbReference>
<dbReference type="GO" id="GO:0043565">
    <property type="term" value="F:sequence-specific DNA binding"/>
    <property type="evidence" value="ECO:0007669"/>
    <property type="project" value="TreeGrafter"/>
</dbReference>
<dbReference type="Gene3D" id="3.30.70.1290">
    <property type="entry name" value="Transposase IS200-like"/>
    <property type="match status" value="1"/>
</dbReference>
<feature type="domain" description="Transposase IS200-like" evidence="1">
    <location>
        <begin position="21"/>
        <end position="164"/>
    </location>
</feature>
<dbReference type="InterPro" id="IPR036515">
    <property type="entry name" value="Transposase_17_sf"/>
</dbReference>
<dbReference type="PANTHER" id="PTHR36966:SF1">
    <property type="entry name" value="REP-ASSOCIATED TYROSINE TRANSPOSASE"/>
    <property type="match status" value="1"/>
</dbReference>
<sequence>MAYDPRIHHRRSIRLQGYDYTQAGAYFITLAAHGREPLFGRVQDGQMHVNTLGKMIAEEWERLERRFPSVELDAFCVMPDHLHAILVLADRGVGGRRAAACEEFGAPVVRSIPTIVRSYKSSVTQRYQILCGRDAPQIWQRNYYEHVIRNAAALERIRRYIIENPARWKG</sequence>
<dbReference type="AlphaFoldDB" id="A0A0M8JQE3"/>
<dbReference type="Proteomes" id="UP000050501">
    <property type="component" value="Unassembled WGS sequence"/>
</dbReference>
<reference evidence="3 4" key="2">
    <citation type="submission" date="2015-07" db="EMBL/GenBank/DDBJ databases">
        <title>Genome sequence of Levilinea saccharolytica DSM 16555.</title>
        <authorList>
            <person name="Hemp J."/>
            <person name="Ward L.M."/>
            <person name="Pace L.A."/>
            <person name="Fischer W.W."/>
        </authorList>
    </citation>
    <scope>NUCLEOTIDE SEQUENCE [LARGE SCALE GENOMIC DNA]</scope>
    <source>
        <strain evidence="3 4">KIBI-1</strain>
    </source>
</reference>
<evidence type="ECO:0000313" key="2">
    <source>
        <dbReference type="EMBL" id="GAP19248.1"/>
    </source>
</evidence>
<accession>A0A0M8JQE3</accession>
<protein>
    <recommendedName>
        <fullName evidence="1">Transposase IS200-like domain-containing protein</fullName>
    </recommendedName>
</protein>
<dbReference type="SUPFAM" id="SSF143422">
    <property type="entry name" value="Transposase IS200-like"/>
    <property type="match status" value="1"/>
</dbReference>
<dbReference type="PANTHER" id="PTHR36966">
    <property type="entry name" value="REP-ASSOCIATED TYROSINE TRANSPOSASE"/>
    <property type="match status" value="1"/>
</dbReference>
<dbReference type="RefSeq" id="WP_062419539.1">
    <property type="nucleotide sequence ID" value="NZ_BBXZ01000170.1"/>
</dbReference>
<reference evidence="2" key="1">
    <citation type="journal article" date="2015" name="Genome Announc.">
        <title>Draft Genome Sequences of Anaerolinea thermolimosa IMO-1, Bellilinea caldifistulae GOMI-1, Leptolinea tardivitalis YMTK-2, Levilinea saccharolytica KIBI-1, Longilinea arvoryzae KOME-1, Previously Described as Members of the Class Anaerolineae (Chloroflexi).</title>
        <authorList>
            <person name="Matsuura N."/>
            <person name="Tourlousse M.D."/>
            <person name="Ohashi A."/>
            <person name="Hugenholtz P."/>
            <person name="Sekiguchi Y."/>
        </authorList>
    </citation>
    <scope>NUCLEOTIDE SEQUENCE</scope>
    <source>
        <strain evidence="2">KIBI-1</strain>
    </source>
</reference>
<keyword evidence="4" id="KW-1185">Reference proteome</keyword>
<dbReference type="PATRIC" id="fig|229921.5.peg.563"/>
<dbReference type="OrthoDB" id="9794403at2"/>
<dbReference type="GO" id="GO:0004803">
    <property type="term" value="F:transposase activity"/>
    <property type="evidence" value="ECO:0007669"/>
    <property type="project" value="InterPro"/>
</dbReference>